<dbReference type="GO" id="GO:0004672">
    <property type="term" value="F:protein kinase activity"/>
    <property type="evidence" value="ECO:0007669"/>
    <property type="project" value="InterPro"/>
</dbReference>
<dbReference type="AlphaFoldDB" id="A0A4Z1T9A4"/>
<gene>
    <name evidence="3" type="ORF">GMRT_11754</name>
</gene>
<dbReference type="GO" id="GO:0005524">
    <property type="term" value="F:ATP binding"/>
    <property type="evidence" value="ECO:0007669"/>
    <property type="project" value="InterPro"/>
</dbReference>
<organism evidence="3 4">
    <name type="scientific">Giardia muris</name>
    <dbReference type="NCBI Taxonomy" id="5742"/>
    <lineage>
        <taxon>Eukaryota</taxon>
        <taxon>Metamonada</taxon>
        <taxon>Diplomonadida</taxon>
        <taxon>Hexamitidae</taxon>
        <taxon>Giardiinae</taxon>
        <taxon>Giardia</taxon>
    </lineage>
</organism>
<feature type="domain" description="Protein kinase" evidence="2">
    <location>
        <begin position="9"/>
        <end position="295"/>
    </location>
</feature>
<keyword evidence="1" id="KW-0040">ANK repeat</keyword>
<reference evidence="3 4" key="1">
    <citation type="submission" date="2019-05" db="EMBL/GenBank/DDBJ databases">
        <title>The compact genome of Giardia muris reveals important steps in the evolution of intestinal protozoan parasites.</title>
        <authorList>
            <person name="Xu F."/>
            <person name="Jimenez-Gonzalez A."/>
            <person name="Einarsson E."/>
            <person name="Astvaldsson A."/>
            <person name="Peirasmaki D."/>
            <person name="Eckmann L."/>
            <person name="Andersson J.O."/>
            <person name="Svard S.G."/>
            <person name="Jerlstrom-Hultqvist J."/>
        </authorList>
    </citation>
    <scope>NUCLEOTIDE SEQUENCE [LARGE SCALE GENOMIC DNA]</scope>
    <source>
        <strain evidence="3 4">Roberts-Thomson</strain>
    </source>
</reference>
<protein>
    <submittedName>
        <fullName evidence="3">Kinase, NEK</fullName>
    </submittedName>
</protein>
<dbReference type="SMART" id="SM00248">
    <property type="entry name" value="ANK"/>
    <property type="match status" value="4"/>
</dbReference>
<dbReference type="SMART" id="SM00220">
    <property type="entry name" value="S_TKc"/>
    <property type="match status" value="1"/>
</dbReference>
<dbReference type="InterPro" id="IPR011009">
    <property type="entry name" value="Kinase-like_dom_sf"/>
</dbReference>
<dbReference type="PANTHER" id="PTHR24120">
    <property type="entry name" value="GH07239P"/>
    <property type="match status" value="1"/>
</dbReference>
<dbReference type="SUPFAM" id="SSF56112">
    <property type="entry name" value="Protein kinase-like (PK-like)"/>
    <property type="match status" value="1"/>
</dbReference>
<sequence>MSVELPAGYKFLSSKAQTQVSTTLAVTDGDFREFSVKCFNGELLDEVTLDDIYRRAVLLKSMPHPSILQVVDVTYNTMRTMLYVIMEPYAKTLQDVIEARSETCGSTSPELVREIAAQLIDGLNFLMGQHSTIDNSTGEEITENEMYHSLLSPQDIVFDSEGRLKITNLFFHDIQLNHASGSIPMSTLVYASPEFLRRDALSPKTDIWSAGLCIYAIAALKPFYSSSNEAQLQNDQELGWNFSPYLPDELNELLSCMIANNQSSRSDAASLIEMEYISGCLQKLRTGDYPIHPWIDCISRDGSKALDAPVDSFGFGSVPFPEPPKAPDAFSTAPEAPQTVDPEIIYPINFDETNPWGYSPDELAMAAPVLANPHDMEVQRLMTPIMRQDDLDMLPDVVINATPVALSGNAVELVYRLSTPGPMDEYKVDPPIVLDAIDTPQSYVPQALNDSSSTTPVVERIATPNTDQAYDQRPPMRQNTYQAPEWNQPAAAAYKPATVARIVAEPPAEYTSLMSAAMRGDVSAVTMNLHEAGKKLGDGRTALMIAADSGQADVVALLAERREELEATDNDGWQALDFAARAGDLKSVKVLLDNQKYYTSKRKDGSTALFQAVFWNKPDCVRKLAERLAGQQTTREYWQGEGFTALMEAAKCCRVECVEILAKTKELTMRDSQGRSALAHCQQAWDHVCDSAAREECISILRKAGLTE</sequence>
<dbReference type="InterPro" id="IPR002110">
    <property type="entry name" value="Ankyrin_rpt"/>
</dbReference>
<dbReference type="SUPFAM" id="SSF48403">
    <property type="entry name" value="Ankyrin repeat"/>
    <property type="match status" value="1"/>
</dbReference>
<dbReference type="PROSITE" id="PS50088">
    <property type="entry name" value="ANK_REPEAT"/>
    <property type="match status" value="1"/>
</dbReference>
<dbReference type="InterPro" id="IPR000719">
    <property type="entry name" value="Prot_kinase_dom"/>
</dbReference>
<dbReference type="Pfam" id="PF12796">
    <property type="entry name" value="Ank_2"/>
    <property type="match status" value="2"/>
</dbReference>
<keyword evidence="3" id="KW-0418">Kinase</keyword>
<dbReference type="Pfam" id="PF00069">
    <property type="entry name" value="Pkinase"/>
    <property type="match status" value="1"/>
</dbReference>
<dbReference type="VEuPathDB" id="GiardiaDB:GMRT_11754"/>
<dbReference type="PROSITE" id="PS50011">
    <property type="entry name" value="PROTEIN_KINASE_DOM"/>
    <property type="match status" value="1"/>
</dbReference>
<dbReference type="PANTHER" id="PTHR24120:SF4">
    <property type="entry name" value="GH07239P"/>
    <property type="match status" value="1"/>
</dbReference>
<dbReference type="EMBL" id="VDLU01000002">
    <property type="protein sequence ID" value="TNJ29101.1"/>
    <property type="molecule type" value="Genomic_DNA"/>
</dbReference>
<dbReference type="Gene3D" id="1.25.40.20">
    <property type="entry name" value="Ankyrin repeat-containing domain"/>
    <property type="match status" value="1"/>
</dbReference>
<name>A0A4Z1T9A4_GIAMU</name>
<proteinExistence type="predicted"/>
<keyword evidence="4" id="KW-1185">Reference proteome</keyword>
<accession>A0A4Z1T9A4</accession>
<dbReference type="Gene3D" id="1.10.510.10">
    <property type="entry name" value="Transferase(Phosphotransferase) domain 1"/>
    <property type="match status" value="1"/>
</dbReference>
<evidence type="ECO:0000256" key="1">
    <source>
        <dbReference type="PROSITE-ProRule" id="PRU00023"/>
    </source>
</evidence>
<evidence type="ECO:0000313" key="3">
    <source>
        <dbReference type="EMBL" id="TNJ29101.1"/>
    </source>
</evidence>
<dbReference type="OrthoDB" id="10252328at2759"/>
<evidence type="ECO:0000313" key="4">
    <source>
        <dbReference type="Proteomes" id="UP000315496"/>
    </source>
</evidence>
<dbReference type="InterPro" id="IPR036770">
    <property type="entry name" value="Ankyrin_rpt-contain_sf"/>
</dbReference>
<evidence type="ECO:0000259" key="2">
    <source>
        <dbReference type="PROSITE" id="PS50011"/>
    </source>
</evidence>
<dbReference type="PROSITE" id="PS50297">
    <property type="entry name" value="ANK_REP_REGION"/>
    <property type="match status" value="1"/>
</dbReference>
<keyword evidence="3" id="KW-0808">Transferase</keyword>
<feature type="repeat" description="ANK" evidence="1">
    <location>
        <begin position="538"/>
        <end position="570"/>
    </location>
</feature>
<dbReference type="Proteomes" id="UP000315496">
    <property type="component" value="Chromosome 2"/>
</dbReference>
<comment type="caution">
    <text evidence="3">The sequence shown here is derived from an EMBL/GenBank/DDBJ whole genome shotgun (WGS) entry which is preliminary data.</text>
</comment>